<dbReference type="Proteomes" id="UP000274841">
    <property type="component" value="Chromosome"/>
</dbReference>
<dbReference type="AlphaFoldDB" id="A0A3Q9J2R2"/>
<name>A0A3Q9J2R2_9MICO</name>
<evidence type="ECO:0000313" key="2">
    <source>
        <dbReference type="Proteomes" id="UP000274841"/>
    </source>
</evidence>
<protein>
    <submittedName>
        <fullName evidence="1">Uncharacterized protein</fullName>
    </submittedName>
</protein>
<sequence length="82" mass="9025">MFEHPYLHQQLTRHDQEQMERAAARRLSLIEHADQIVPRPEGAIRRMLRHAFGRSAGDSAATAPGKARVTAACDTAAAAHAQ</sequence>
<organism evidence="1 2">
    <name type="scientific">Microbacterium oxydans</name>
    <dbReference type="NCBI Taxonomy" id="82380"/>
    <lineage>
        <taxon>Bacteria</taxon>
        <taxon>Bacillati</taxon>
        <taxon>Actinomycetota</taxon>
        <taxon>Actinomycetes</taxon>
        <taxon>Micrococcales</taxon>
        <taxon>Microbacteriaceae</taxon>
        <taxon>Microbacterium</taxon>
    </lineage>
</organism>
<gene>
    <name evidence="1" type="ORF">CVS54_00434</name>
</gene>
<accession>A0A3Q9J2R2</accession>
<dbReference type="KEGG" id="moy:CVS54_00434"/>
<evidence type="ECO:0000313" key="1">
    <source>
        <dbReference type="EMBL" id="AZS39134.1"/>
    </source>
</evidence>
<dbReference type="RefSeq" id="WP_127011657.1">
    <property type="nucleotide sequence ID" value="NZ_CP031422.1"/>
</dbReference>
<proteinExistence type="predicted"/>
<dbReference type="EMBL" id="CP031422">
    <property type="protein sequence ID" value="AZS39134.1"/>
    <property type="molecule type" value="Genomic_DNA"/>
</dbReference>
<reference evidence="1 2" key="1">
    <citation type="submission" date="2018-08" db="EMBL/GenBank/DDBJ databases">
        <title>Microbacterium oxydans strain HG3.</title>
        <authorList>
            <person name="ORTET P."/>
        </authorList>
    </citation>
    <scope>NUCLEOTIDE SEQUENCE [LARGE SCALE GENOMIC DNA]</scope>
    <source>
        <strain evidence="1 2">HG3</strain>
    </source>
</reference>